<reference evidence="3 4" key="1">
    <citation type="submission" date="2021-12" db="EMBL/GenBank/DDBJ databases">
        <title>High titer production of polyol ester of fatty acids by Rhodotorula paludigena BS15 towards product separation-free biomass refinery.</title>
        <authorList>
            <person name="Mano J."/>
            <person name="Ono H."/>
            <person name="Tanaka T."/>
            <person name="Naito K."/>
            <person name="Sushida H."/>
            <person name="Ike M."/>
            <person name="Tokuyasu K."/>
            <person name="Kitaoka M."/>
        </authorList>
    </citation>
    <scope>NUCLEOTIDE SEQUENCE [LARGE SCALE GENOMIC DNA]</scope>
    <source>
        <strain evidence="3 4">BS15</strain>
    </source>
</reference>
<evidence type="ECO:0000259" key="2">
    <source>
        <dbReference type="Pfam" id="PF06283"/>
    </source>
</evidence>
<evidence type="ECO:0000313" key="4">
    <source>
        <dbReference type="Proteomes" id="UP001342314"/>
    </source>
</evidence>
<evidence type="ECO:0000313" key="3">
    <source>
        <dbReference type="EMBL" id="GJN87845.1"/>
    </source>
</evidence>
<keyword evidence="1" id="KW-0732">Signal</keyword>
<feature type="domain" description="ThuA-like" evidence="2">
    <location>
        <begin position="28"/>
        <end position="258"/>
    </location>
</feature>
<dbReference type="InterPro" id="IPR029010">
    <property type="entry name" value="ThuA-like"/>
</dbReference>
<evidence type="ECO:0000256" key="1">
    <source>
        <dbReference type="SAM" id="SignalP"/>
    </source>
</evidence>
<dbReference type="PANTHER" id="PTHR40469:SF2">
    <property type="entry name" value="GALACTOSE-BINDING DOMAIN-LIKE SUPERFAMILY PROTEIN"/>
    <property type="match status" value="1"/>
</dbReference>
<feature type="chain" id="PRO_5043808891" description="ThuA-like domain-containing protein" evidence="1">
    <location>
        <begin position="23"/>
        <end position="258"/>
    </location>
</feature>
<dbReference type="Pfam" id="PF06283">
    <property type="entry name" value="ThuA"/>
    <property type="match status" value="1"/>
</dbReference>
<protein>
    <recommendedName>
        <fullName evidence="2">ThuA-like domain-containing protein</fullName>
    </recommendedName>
</protein>
<proteinExistence type="predicted"/>
<keyword evidence="4" id="KW-1185">Reference proteome</keyword>
<dbReference type="PANTHER" id="PTHR40469">
    <property type="entry name" value="SECRETED GLYCOSYL HYDROLASE"/>
    <property type="match status" value="1"/>
</dbReference>
<comment type="caution">
    <text evidence="3">The sequence shown here is derived from an EMBL/GenBank/DDBJ whole genome shotgun (WGS) entry which is preliminary data.</text>
</comment>
<dbReference type="SUPFAM" id="SSF52317">
    <property type="entry name" value="Class I glutamine amidotransferase-like"/>
    <property type="match status" value="1"/>
</dbReference>
<sequence>MLALLATALSALPLLLVPVVGAQSPPPVLVYSRTLGYRHQSIPVAIDALASIAQNTSLYDPTFSEDPSLFTDEQLQPFKAVVFLSNSEEVLDLEGQAALARWLGSGGSLIGLHAGSACLFNDTAFGTALGSWFDYHPDLQNVTFTKLMSHPTIDMLPDRYTYVEEAHHFRSDPRSVNCTVLLSYDPSLVDDPAFGTRPYYQGTPPPIAWFREGQTVDLTNGTAGAEAATMTGRTWFTSLGHTSDFWRDELNLGHIEAG</sequence>
<feature type="signal peptide" evidence="1">
    <location>
        <begin position="1"/>
        <end position="22"/>
    </location>
</feature>
<accession>A0AAV5G609</accession>
<dbReference type="Gene3D" id="3.40.50.880">
    <property type="match status" value="1"/>
</dbReference>
<dbReference type="Proteomes" id="UP001342314">
    <property type="component" value="Unassembled WGS sequence"/>
</dbReference>
<dbReference type="EMBL" id="BQKY01000002">
    <property type="protein sequence ID" value="GJN87845.1"/>
    <property type="molecule type" value="Genomic_DNA"/>
</dbReference>
<organism evidence="3 4">
    <name type="scientific">Rhodotorula paludigena</name>
    <dbReference type="NCBI Taxonomy" id="86838"/>
    <lineage>
        <taxon>Eukaryota</taxon>
        <taxon>Fungi</taxon>
        <taxon>Dikarya</taxon>
        <taxon>Basidiomycota</taxon>
        <taxon>Pucciniomycotina</taxon>
        <taxon>Microbotryomycetes</taxon>
        <taxon>Sporidiobolales</taxon>
        <taxon>Sporidiobolaceae</taxon>
        <taxon>Rhodotorula</taxon>
    </lineage>
</organism>
<name>A0AAV5G609_9BASI</name>
<dbReference type="AlphaFoldDB" id="A0AAV5G609"/>
<dbReference type="InterPro" id="IPR029062">
    <property type="entry name" value="Class_I_gatase-like"/>
</dbReference>
<gene>
    <name evidence="3" type="ORF">Rhopal_000800-T1</name>
</gene>